<reference evidence="4 5" key="1">
    <citation type="journal article" date="2014" name="PLoS ONE">
        <title>Physiological and genomic features of a novel sulfur-oxidizing gammaproteobacterium belonging to a previously uncultivated symbiotic lineage isolated from a hydrothermal vent.</title>
        <authorList>
            <person name="Nunoura T."/>
            <person name="Takaki Y."/>
            <person name="Kazama H."/>
            <person name="Kakuta J."/>
            <person name="Shimamura S."/>
            <person name="Makita H."/>
            <person name="Hirai M."/>
            <person name="Miyazaki M."/>
            <person name="Takai K."/>
        </authorList>
    </citation>
    <scope>NUCLEOTIDE SEQUENCE [LARGE SCALE GENOMIC DNA]</scope>
    <source>
        <strain evidence="4 5">Hiromi1</strain>
    </source>
</reference>
<dbReference type="InterPro" id="IPR052562">
    <property type="entry name" value="Ketohexokinase-related"/>
</dbReference>
<dbReference type="RefSeq" id="WP_041064924.1">
    <property type="nucleotide sequence ID" value="NZ_AP012273.1"/>
</dbReference>
<feature type="domain" description="Carbohydrate kinase PfkB" evidence="3">
    <location>
        <begin position="1"/>
        <end position="279"/>
    </location>
</feature>
<evidence type="ECO:0000256" key="2">
    <source>
        <dbReference type="ARBA" id="ARBA00022777"/>
    </source>
</evidence>
<dbReference type="InterPro" id="IPR011611">
    <property type="entry name" value="PfkB_dom"/>
</dbReference>
<dbReference type="EMBL" id="AP012273">
    <property type="protein sequence ID" value="BAO43343.1"/>
    <property type="molecule type" value="Genomic_DNA"/>
</dbReference>
<keyword evidence="2 4" id="KW-0418">Kinase</keyword>
<organism evidence="4 5">
    <name type="scientific">Thiolapillus brandeum</name>
    <dbReference type="NCBI Taxonomy" id="1076588"/>
    <lineage>
        <taxon>Bacteria</taxon>
        <taxon>Pseudomonadati</taxon>
        <taxon>Pseudomonadota</taxon>
        <taxon>Gammaproteobacteria</taxon>
        <taxon>Chromatiales</taxon>
        <taxon>Sedimenticolaceae</taxon>
        <taxon>Thiolapillus</taxon>
    </lineage>
</organism>
<dbReference type="Pfam" id="PF00294">
    <property type="entry name" value="PfkB"/>
    <property type="match status" value="1"/>
</dbReference>
<dbReference type="PANTHER" id="PTHR42774:SF3">
    <property type="entry name" value="KETOHEXOKINASE"/>
    <property type="match status" value="1"/>
</dbReference>
<dbReference type="Gene3D" id="3.40.1190.20">
    <property type="match status" value="1"/>
</dbReference>
<gene>
    <name evidence="4" type="ORF">TBH_C0398</name>
</gene>
<dbReference type="AlphaFoldDB" id="A0A7U6JH29"/>
<evidence type="ECO:0000313" key="5">
    <source>
        <dbReference type="Proteomes" id="UP000031631"/>
    </source>
</evidence>
<dbReference type="PROSITE" id="PS00584">
    <property type="entry name" value="PFKB_KINASES_2"/>
    <property type="match status" value="1"/>
</dbReference>
<dbReference type="InterPro" id="IPR029056">
    <property type="entry name" value="Ribokinase-like"/>
</dbReference>
<evidence type="ECO:0000313" key="4">
    <source>
        <dbReference type="EMBL" id="BAO43343.1"/>
    </source>
</evidence>
<dbReference type="KEGG" id="tbn:TBH_C0398"/>
<dbReference type="InterPro" id="IPR002173">
    <property type="entry name" value="Carboh/pur_kinase_PfkB_CS"/>
</dbReference>
<dbReference type="OrthoDB" id="9813569at2"/>
<dbReference type="Proteomes" id="UP000031631">
    <property type="component" value="Chromosome"/>
</dbReference>
<accession>A0A7U6JH29</accession>
<dbReference type="SUPFAM" id="SSF53613">
    <property type="entry name" value="Ribokinase-like"/>
    <property type="match status" value="1"/>
</dbReference>
<dbReference type="PANTHER" id="PTHR42774">
    <property type="entry name" value="PHOSPHOTRANSFERASE SYSTEM TRANSPORT PROTEIN"/>
    <property type="match status" value="1"/>
</dbReference>
<dbReference type="GO" id="GO:0004454">
    <property type="term" value="F:ketohexokinase activity"/>
    <property type="evidence" value="ECO:0007669"/>
    <property type="project" value="UniProtKB-EC"/>
</dbReference>
<name>A0A7U6JH29_9GAMM</name>
<dbReference type="EC" id="2.7.1.3" evidence="4"/>
<evidence type="ECO:0000259" key="3">
    <source>
        <dbReference type="Pfam" id="PF00294"/>
    </source>
</evidence>
<proteinExistence type="predicted"/>
<keyword evidence="1 4" id="KW-0808">Transferase</keyword>
<sequence length="280" mass="30391">MPRILAVGIATLDIVNRVSAYPPEDAEIRALSQSRRRGGNATNTLVILSQLDHSAFWAGVLPKDADSELVLEDLAIHQVDISAVLRPPSGKLPTSYITLSAATGSRSIVHYRDLPEYGFADFDALELDHFDWIHFEGRNLAQLKMMLEKTRCLGIPCSLEVEKPRPGMEDLFALPDVLLFSRAWVRSRGFASPRAFLKEVHGPGLIFLAWGGKGAWCRSADGNVLHTPAPATEVVDSIGAGDVFNAGVIDALLKGFAPQETLDHAVNLASAKCSREGLIV</sequence>
<keyword evidence="5" id="KW-1185">Reference proteome</keyword>
<evidence type="ECO:0000256" key="1">
    <source>
        <dbReference type="ARBA" id="ARBA00022679"/>
    </source>
</evidence>
<protein>
    <submittedName>
        <fullName evidence="4">Ketohexokinase</fullName>
        <ecNumber evidence="4">2.7.1.3</ecNumber>
    </submittedName>
</protein>